<dbReference type="InterPro" id="IPR037066">
    <property type="entry name" value="Plug_dom_sf"/>
</dbReference>
<feature type="domain" description="TonB-dependent receptor plug" evidence="12">
    <location>
        <begin position="131"/>
        <end position="234"/>
    </location>
</feature>
<evidence type="ECO:0000313" key="14">
    <source>
        <dbReference type="Proteomes" id="UP001143192"/>
    </source>
</evidence>
<dbReference type="InterPro" id="IPR000531">
    <property type="entry name" value="Beta-barrel_TonB"/>
</dbReference>
<dbReference type="EMBL" id="JAMZED010000004">
    <property type="protein sequence ID" value="MCR6503691.1"/>
    <property type="molecule type" value="Genomic_DNA"/>
</dbReference>
<dbReference type="InterPro" id="IPR036942">
    <property type="entry name" value="Beta-barrel_TonB_sf"/>
</dbReference>
<evidence type="ECO:0000256" key="4">
    <source>
        <dbReference type="ARBA" id="ARBA00022692"/>
    </source>
</evidence>
<keyword evidence="13" id="KW-0675">Receptor</keyword>
<evidence type="ECO:0000256" key="7">
    <source>
        <dbReference type="ARBA" id="ARBA00023237"/>
    </source>
</evidence>
<evidence type="ECO:0000259" key="12">
    <source>
        <dbReference type="Pfam" id="PF07715"/>
    </source>
</evidence>
<dbReference type="GO" id="GO:0009279">
    <property type="term" value="C:cell outer membrane"/>
    <property type="evidence" value="ECO:0007669"/>
    <property type="project" value="UniProtKB-SubCell"/>
</dbReference>
<dbReference type="InterPro" id="IPR023997">
    <property type="entry name" value="TonB-dep_OMP_SusC/RagA_CS"/>
</dbReference>
<dbReference type="Proteomes" id="UP001143192">
    <property type="component" value="Unassembled WGS sequence"/>
</dbReference>
<keyword evidence="5 9" id="KW-0798">TonB box</keyword>
<sequence>MFRQFRTVSMMLLLLGGSTGAVYAANPDVAGVYDTQQSSVCKGVVNDAFGPVIGASVVVKGSTNGVITDIDGNFSLSGVKEGDIIQISFVGYKTVEQAWNGKPLNITMKEDAEMLEEVVVTAYGGKTLRSKVTNSISKVDKEVLASGLHSNPAQALSGAVSGLQVRQTSGDPSATPTLILRGGTSLDGSGSPLVIIDGAQRELSDINPSDIESMEVMKDAGATAIYGARAANGVILVTTKRGKDGVSNIGVKAKFGLNYFNNNYNFLGAEEYIYWMRKSYQNASQIYKKSDGSWAGWTNLSSLSGAQPYGTGNIYFNADGTVADGNKVSNANWSVMKYSDDLAFLLNKGWKTMIDPVYGDKLIFKEFMLEDTNVNSPAFSQDYTVDFTGGNEKGTYYASIGFNNSEGNATNNWYKRFTFTFNADYKIKSWLTSNSSLNYSHNTWDGLVGNADAASYFSRVFSLPPTFRGKNEDGEWLIGVRGTGDANVLAYKDALHRDNNTDKYTMTQAFTAHLMKDLDLKFSGSWYYEDRKYEYFNSDYMTGVNNWNRDHYTYDDYNRKLNQTYNVIATYNRNFRKHDVNAMLGFEYFIAQEKGFNAYGYGAPTGDFQDLNLTDPERRYMDSWHYENRIMSFFGKVDYSFNEKYLISAVLRRDGYSRLNKDARWGVFPGISAGWIIGKENFMEGLRDIISFAKIRASYGSNGNVDTKYIGDYTVQGSYGSVGKYNGGGTNSLTGLPNPNLTWEKSYTFEVGADLSFLNNRYNANVTFYNRRTKDKLAYITLPSHSGISSYLTNNGEIQNIGVEIELNAKVFETKDWKWNIGANIAYNKNKVISLPNNGLDRNMQNAFEVYTGKKSANGSWEKIWVGGYQEGQEPGAIYGFKAEGIYQSYDDIPGNLKDISTGNNGSSNKTLYGPEAWAKLSDAEKANGLPIQPGDVKWKDVNGDGVIDNYDKVKLGNTVPHWTGGINTNVSWKGLTFTARFDFALGHKIFDSKTPWIMGNMQGTYNTIDLVSNTWSEDNKGARYPTYVFADQNGKRNYARDNNSLFVDNASYLSIRELSLSYSLPKSWIQKVKMERVDLNITAQNLGYITGAKYVASPEYGANGWGGYPLPTNLVFGVNVTF</sequence>
<keyword evidence="4 8" id="KW-0812">Transmembrane</keyword>
<accession>A0A9X2NNZ5</accession>
<evidence type="ECO:0000256" key="9">
    <source>
        <dbReference type="RuleBase" id="RU003357"/>
    </source>
</evidence>
<evidence type="ECO:0000256" key="10">
    <source>
        <dbReference type="SAM" id="SignalP"/>
    </source>
</evidence>
<organism evidence="13 14">
    <name type="scientific">Bacteroides muris</name>
    <name type="common">ex Fokt et al. 2023</name>
    <dbReference type="NCBI Taxonomy" id="2937417"/>
    <lineage>
        <taxon>Bacteria</taxon>
        <taxon>Pseudomonadati</taxon>
        <taxon>Bacteroidota</taxon>
        <taxon>Bacteroidia</taxon>
        <taxon>Bacteroidales</taxon>
        <taxon>Bacteroidaceae</taxon>
        <taxon>Bacteroides</taxon>
    </lineage>
</organism>
<evidence type="ECO:0000256" key="3">
    <source>
        <dbReference type="ARBA" id="ARBA00022452"/>
    </source>
</evidence>
<dbReference type="Pfam" id="PF13715">
    <property type="entry name" value="CarbopepD_reg_2"/>
    <property type="match status" value="1"/>
</dbReference>
<evidence type="ECO:0000256" key="8">
    <source>
        <dbReference type="PROSITE-ProRule" id="PRU01360"/>
    </source>
</evidence>
<dbReference type="InterPro" id="IPR012910">
    <property type="entry name" value="Plug_dom"/>
</dbReference>
<comment type="subcellular location">
    <subcellularLocation>
        <location evidence="1 8">Cell outer membrane</location>
        <topology evidence="1 8">Multi-pass membrane protein</topology>
    </subcellularLocation>
</comment>
<keyword evidence="14" id="KW-1185">Reference proteome</keyword>
<reference evidence="13" key="1">
    <citation type="journal article" date="2022" name="Arch. Microbiol.">
        <title>Bacteroides muris sp. nov. isolated from the cecum of wild-derived house mice.</title>
        <authorList>
            <person name="Fokt H."/>
            <person name="Unni R."/>
            <person name="Repnik U."/>
            <person name="Schmitz R.A."/>
            <person name="Bramkamp M."/>
            <person name="Baines J.F."/>
            <person name="Unterweger D."/>
        </authorList>
    </citation>
    <scope>NUCLEOTIDE SEQUENCE</scope>
    <source>
        <strain evidence="13">KH365_2</strain>
    </source>
</reference>
<feature type="domain" description="TonB-dependent receptor-like beta-barrel" evidence="11">
    <location>
        <begin position="485"/>
        <end position="1087"/>
    </location>
</feature>
<comment type="caution">
    <text evidence="13">The sequence shown here is derived from an EMBL/GenBank/DDBJ whole genome shotgun (WGS) entry which is preliminary data.</text>
</comment>
<keyword evidence="10" id="KW-0732">Signal</keyword>
<dbReference type="InterPro" id="IPR039426">
    <property type="entry name" value="TonB-dep_rcpt-like"/>
</dbReference>
<dbReference type="Pfam" id="PF07715">
    <property type="entry name" value="Plug"/>
    <property type="match status" value="1"/>
</dbReference>
<dbReference type="InterPro" id="IPR023996">
    <property type="entry name" value="TonB-dep_OMP_SusC/RagA"/>
</dbReference>
<proteinExistence type="inferred from homology"/>
<dbReference type="NCBIfam" id="TIGR04057">
    <property type="entry name" value="SusC_RagA_signa"/>
    <property type="match status" value="1"/>
</dbReference>
<evidence type="ECO:0000259" key="11">
    <source>
        <dbReference type="Pfam" id="PF00593"/>
    </source>
</evidence>
<feature type="chain" id="PRO_5040981886" evidence="10">
    <location>
        <begin position="25"/>
        <end position="1123"/>
    </location>
</feature>
<evidence type="ECO:0000313" key="13">
    <source>
        <dbReference type="EMBL" id="MCR6503691.1"/>
    </source>
</evidence>
<evidence type="ECO:0000256" key="5">
    <source>
        <dbReference type="ARBA" id="ARBA00023077"/>
    </source>
</evidence>
<keyword evidence="7 8" id="KW-0998">Cell outer membrane</keyword>
<keyword evidence="3 8" id="KW-1134">Transmembrane beta strand</keyword>
<keyword evidence="6 8" id="KW-0472">Membrane</keyword>
<evidence type="ECO:0000256" key="6">
    <source>
        <dbReference type="ARBA" id="ARBA00023136"/>
    </source>
</evidence>
<feature type="signal peptide" evidence="10">
    <location>
        <begin position="1"/>
        <end position="24"/>
    </location>
</feature>
<name>A0A9X2NNZ5_9BACE</name>
<dbReference type="SUPFAM" id="SSF56935">
    <property type="entry name" value="Porins"/>
    <property type="match status" value="1"/>
</dbReference>
<keyword evidence="2 8" id="KW-0813">Transport</keyword>
<gene>
    <name evidence="13" type="ORF">M1B79_03115</name>
</gene>
<evidence type="ECO:0000256" key="2">
    <source>
        <dbReference type="ARBA" id="ARBA00022448"/>
    </source>
</evidence>
<dbReference type="NCBIfam" id="TIGR04056">
    <property type="entry name" value="OMP_RagA_SusC"/>
    <property type="match status" value="1"/>
</dbReference>
<dbReference type="InterPro" id="IPR008969">
    <property type="entry name" value="CarboxyPept-like_regulatory"/>
</dbReference>
<dbReference type="AlphaFoldDB" id="A0A9X2NNZ5"/>
<reference evidence="13" key="2">
    <citation type="submission" date="2022-04" db="EMBL/GenBank/DDBJ databases">
        <authorList>
            <person name="Fokt H."/>
            <person name="Baines J."/>
        </authorList>
    </citation>
    <scope>NUCLEOTIDE SEQUENCE</scope>
    <source>
        <strain evidence="13">KH365_2</strain>
    </source>
</reference>
<evidence type="ECO:0000256" key="1">
    <source>
        <dbReference type="ARBA" id="ARBA00004571"/>
    </source>
</evidence>
<comment type="similarity">
    <text evidence="8 9">Belongs to the TonB-dependent receptor family.</text>
</comment>
<dbReference type="Gene3D" id="2.170.130.10">
    <property type="entry name" value="TonB-dependent receptor, plug domain"/>
    <property type="match status" value="1"/>
</dbReference>
<protein>
    <submittedName>
        <fullName evidence="13">TonB-dependent receptor</fullName>
    </submittedName>
</protein>
<dbReference type="Gene3D" id="2.40.170.20">
    <property type="entry name" value="TonB-dependent receptor, beta-barrel domain"/>
    <property type="match status" value="1"/>
</dbReference>
<dbReference type="Pfam" id="PF00593">
    <property type="entry name" value="TonB_dep_Rec_b-barrel"/>
    <property type="match status" value="1"/>
</dbReference>
<dbReference type="PROSITE" id="PS52016">
    <property type="entry name" value="TONB_DEPENDENT_REC_3"/>
    <property type="match status" value="1"/>
</dbReference>
<dbReference type="SUPFAM" id="SSF49464">
    <property type="entry name" value="Carboxypeptidase regulatory domain-like"/>
    <property type="match status" value="1"/>
</dbReference>
<dbReference type="RefSeq" id="WP_257930713.1">
    <property type="nucleotide sequence ID" value="NZ_JAMZED010000004.1"/>
</dbReference>